<keyword evidence="9" id="KW-1185">Reference proteome</keyword>
<keyword evidence="5" id="KW-0539">Nucleus</keyword>
<feature type="compositionally biased region" description="Basic and acidic residues" evidence="6">
    <location>
        <begin position="204"/>
        <end position="226"/>
    </location>
</feature>
<dbReference type="Gene3D" id="2.40.330.10">
    <property type="entry name" value="DNA-binding pseudobarrel domain"/>
    <property type="match status" value="1"/>
</dbReference>
<comment type="caution">
    <text evidence="8">The sequence shown here is derived from an EMBL/GenBank/DDBJ whole genome shotgun (WGS) entry which is preliminary data.</text>
</comment>
<feature type="compositionally biased region" description="Acidic residues" evidence="6">
    <location>
        <begin position="294"/>
        <end position="314"/>
    </location>
</feature>
<gene>
    <name evidence="8" type="ORF">RND71_000252</name>
</gene>
<feature type="compositionally biased region" description="Acidic residues" evidence="6">
    <location>
        <begin position="265"/>
        <end position="274"/>
    </location>
</feature>
<evidence type="ECO:0000256" key="1">
    <source>
        <dbReference type="ARBA" id="ARBA00004123"/>
    </source>
</evidence>
<accession>A0AAE1SY09</accession>
<evidence type="ECO:0000256" key="3">
    <source>
        <dbReference type="ARBA" id="ARBA00023125"/>
    </source>
</evidence>
<keyword evidence="2" id="KW-0805">Transcription regulation</keyword>
<evidence type="ECO:0000313" key="8">
    <source>
        <dbReference type="EMBL" id="KAK4378390.1"/>
    </source>
</evidence>
<dbReference type="InterPro" id="IPR050655">
    <property type="entry name" value="Plant_B3_domain"/>
</dbReference>
<keyword evidence="4" id="KW-0804">Transcription</keyword>
<feature type="region of interest" description="Disordered" evidence="6">
    <location>
        <begin position="121"/>
        <end position="322"/>
    </location>
</feature>
<feature type="compositionally biased region" description="Basic and acidic residues" evidence="6">
    <location>
        <begin position="136"/>
        <end position="150"/>
    </location>
</feature>
<dbReference type="PANTHER" id="PTHR31920">
    <property type="entry name" value="B3 DOMAIN-CONTAINING"/>
    <property type="match status" value="1"/>
</dbReference>
<feature type="compositionally biased region" description="Acidic residues" evidence="6">
    <location>
        <begin position="155"/>
        <end position="190"/>
    </location>
</feature>
<keyword evidence="3" id="KW-0238">DNA-binding</keyword>
<name>A0AAE1SY09_9SOLA</name>
<dbReference type="GO" id="GO:0003677">
    <property type="term" value="F:DNA binding"/>
    <property type="evidence" value="ECO:0007669"/>
    <property type="project" value="UniProtKB-KW"/>
</dbReference>
<dbReference type="PANTHER" id="PTHR31920:SF135">
    <property type="entry name" value="B3 DOMAIN-CONTAINING PROTEIN OS03G0621600-RELATED"/>
    <property type="match status" value="1"/>
</dbReference>
<dbReference type="CDD" id="cd10017">
    <property type="entry name" value="B3_DNA"/>
    <property type="match status" value="1"/>
</dbReference>
<evidence type="ECO:0000256" key="6">
    <source>
        <dbReference type="SAM" id="MobiDB-lite"/>
    </source>
</evidence>
<evidence type="ECO:0000259" key="7">
    <source>
        <dbReference type="PROSITE" id="PS50863"/>
    </source>
</evidence>
<sequence length="397" mass="46638">MMGEFFVRDSCFVVGDACVFEADELMLKVHIFRAKKIPTAYTEYKDGKLPRKVSLKDRFGNMWPIGVTKAGRSFHFQYGWEKFIKENNVEFGDFMIFDYDGNVVFDFKLLGITGCEKKGAGGLKLNGKEEDEEEMNVEHQKSEVQKRKWPSDSSSSDDSDDDDENYVVEEEEEEDDEEYDVVNEEIEEGENERATIIFKKKEPRSKGRRMEEEVKDDDAKEEYAEEVKEEEEEETEKVPHSKHRHVEEEKESEKAPRSKRKFVEEEKDDEDEEEKYERESILKKVPRSKRRFAEEEEDDEEEECDEETEEEEEENQRTSIFKKKATHSKFRFVEENEGEGILKKKVPPECKRGTVRKMKDFHDQFGKDIFRSGHATQPKTLTLIALAILSQLNGVET</sequence>
<dbReference type="Proteomes" id="UP001291623">
    <property type="component" value="Unassembled WGS sequence"/>
</dbReference>
<evidence type="ECO:0000256" key="5">
    <source>
        <dbReference type="ARBA" id="ARBA00023242"/>
    </source>
</evidence>
<evidence type="ECO:0000313" key="9">
    <source>
        <dbReference type="Proteomes" id="UP001291623"/>
    </source>
</evidence>
<dbReference type="InterPro" id="IPR015300">
    <property type="entry name" value="DNA-bd_pseudobarrel_sf"/>
</dbReference>
<organism evidence="8 9">
    <name type="scientific">Anisodus tanguticus</name>
    <dbReference type="NCBI Taxonomy" id="243964"/>
    <lineage>
        <taxon>Eukaryota</taxon>
        <taxon>Viridiplantae</taxon>
        <taxon>Streptophyta</taxon>
        <taxon>Embryophyta</taxon>
        <taxon>Tracheophyta</taxon>
        <taxon>Spermatophyta</taxon>
        <taxon>Magnoliopsida</taxon>
        <taxon>eudicotyledons</taxon>
        <taxon>Gunneridae</taxon>
        <taxon>Pentapetalae</taxon>
        <taxon>asterids</taxon>
        <taxon>lamiids</taxon>
        <taxon>Solanales</taxon>
        <taxon>Solanaceae</taxon>
        <taxon>Solanoideae</taxon>
        <taxon>Hyoscyameae</taxon>
        <taxon>Anisodus</taxon>
    </lineage>
</organism>
<dbReference type="SMART" id="SM01019">
    <property type="entry name" value="B3"/>
    <property type="match status" value="1"/>
</dbReference>
<dbReference type="GO" id="GO:0005634">
    <property type="term" value="C:nucleus"/>
    <property type="evidence" value="ECO:0007669"/>
    <property type="project" value="UniProtKB-SubCell"/>
</dbReference>
<dbReference type="Pfam" id="PF02362">
    <property type="entry name" value="B3"/>
    <property type="match status" value="1"/>
</dbReference>
<feature type="compositionally biased region" description="Basic and acidic residues" evidence="6">
    <location>
        <begin position="245"/>
        <end position="264"/>
    </location>
</feature>
<dbReference type="EMBL" id="JAVYJV010000001">
    <property type="protein sequence ID" value="KAK4378390.1"/>
    <property type="molecule type" value="Genomic_DNA"/>
</dbReference>
<proteinExistence type="predicted"/>
<evidence type="ECO:0000256" key="4">
    <source>
        <dbReference type="ARBA" id="ARBA00023163"/>
    </source>
</evidence>
<comment type="subcellular location">
    <subcellularLocation>
        <location evidence="1">Nucleus</location>
    </subcellularLocation>
</comment>
<evidence type="ECO:0000256" key="2">
    <source>
        <dbReference type="ARBA" id="ARBA00023015"/>
    </source>
</evidence>
<reference evidence="8" key="1">
    <citation type="submission" date="2023-12" db="EMBL/GenBank/DDBJ databases">
        <title>Genome assembly of Anisodus tanguticus.</title>
        <authorList>
            <person name="Wang Y.-J."/>
        </authorList>
    </citation>
    <scope>NUCLEOTIDE SEQUENCE</scope>
    <source>
        <strain evidence="8">KB-2021</strain>
        <tissue evidence="8">Leaf</tissue>
    </source>
</reference>
<feature type="domain" description="TF-B3" evidence="7">
    <location>
        <begin position="37"/>
        <end position="113"/>
    </location>
</feature>
<dbReference type="SUPFAM" id="SSF101936">
    <property type="entry name" value="DNA-binding pseudobarrel domain"/>
    <property type="match status" value="1"/>
</dbReference>
<dbReference type="PROSITE" id="PS50863">
    <property type="entry name" value="B3"/>
    <property type="match status" value="1"/>
</dbReference>
<protein>
    <recommendedName>
        <fullName evidence="7">TF-B3 domain-containing protein</fullName>
    </recommendedName>
</protein>
<dbReference type="InterPro" id="IPR003340">
    <property type="entry name" value="B3_DNA-bd"/>
</dbReference>
<dbReference type="AlphaFoldDB" id="A0AAE1SY09"/>